<dbReference type="Proteomes" id="UP000011864">
    <property type="component" value="Chromosome"/>
</dbReference>
<evidence type="ECO:0000313" key="2">
    <source>
        <dbReference type="EMBL" id="AGH42323.1"/>
    </source>
</evidence>
<dbReference type="AlphaFoldDB" id="K7ARI0"/>
<dbReference type="STRING" id="1129794.C427_0213"/>
<sequence length="41" mass="4395">MSGNGVNGKIIGPSAQAPPRLLRRNSASYEPRPESEQDKGE</sequence>
<dbReference type="KEGG" id="gps:C427_0213"/>
<proteinExistence type="predicted"/>
<evidence type="ECO:0000313" key="3">
    <source>
        <dbReference type="Proteomes" id="UP000011864"/>
    </source>
</evidence>
<feature type="region of interest" description="Disordered" evidence="1">
    <location>
        <begin position="1"/>
        <end position="41"/>
    </location>
</feature>
<keyword evidence="3" id="KW-1185">Reference proteome</keyword>
<reference evidence="2 3" key="1">
    <citation type="journal article" date="2013" name="Genome Announc.">
        <title>Complete Genome Sequence of Glaciecola psychrophila Strain 170T.</title>
        <authorList>
            <person name="Yin J."/>
            <person name="Chen J."/>
            <person name="Liu G."/>
            <person name="Yu Y."/>
            <person name="Song L."/>
            <person name="Wang X."/>
            <person name="Qu X."/>
        </authorList>
    </citation>
    <scope>NUCLEOTIDE SEQUENCE [LARGE SCALE GENOMIC DNA]</scope>
    <source>
        <strain evidence="2 3">170</strain>
    </source>
</reference>
<accession>K7ARI0</accession>
<feature type="compositionally biased region" description="Basic and acidic residues" evidence="1">
    <location>
        <begin position="31"/>
        <end position="41"/>
    </location>
</feature>
<evidence type="ECO:0000256" key="1">
    <source>
        <dbReference type="SAM" id="MobiDB-lite"/>
    </source>
</evidence>
<name>K7ARI0_9ALTE</name>
<gene>
    <name evidence="2" type="ORF">C427_0213</name>
</gene>
<organism evidence="2 3">
    <name type="scientific">Paraglaciecola psychrophila 170</name>
    <dbReference type="NCBI Taxonomy" id="1129794"/>
    <lineage>
        <taxon>Bacteria</taxon>
        <taxon>Pseudomonadati</taxon>
        <taxon>Pseudomonadota</taxon>
        <taxon>Gammaproteobacteria</taxon>
        <taxon>Alteromonadales</taxon>
        <taxon>Alteromonadaceae</taxon>
        <taxon>Paraglaciecola</taxon>
    </lineage>
</organism>
<protein>
    <submittedName>
        <fullName evidence="2">Uncharacterized protein</fullName>
    </submittedName>
</protein>
<dbReference type="EMBL" id="CP003837">
    <property type="protein sequence ID" value="AGH42323.1"/>
    <property type="molecule type" value="Genomic_DNA"/>
</dbReference>
<dbReference type="HOGENOM" id="CLU_3274027_0_0_6"/>